<comment type="caution">
    <text evidence="1">The sequence shown here is derived from an EMBL/GenBank/DDBJ whole genome shotgun (WGS) entry which is preliminary data.</text>
</comment>
<dbReference type="EMBL" id="JANPWB010000003">
    <property type="protein sequence ID" value="KAJ1200022.1"/>
    <property type="molecule type" value="Genomic_DNA"/>
</dbReference>
<reference evidence="1" key="1">
    <citation type="journal article" date="2022" name="bioRxiv">
        <title>Sequencing and chromosome-scale assembly of the giantPleurodeles waltlgenome.</title>
        <authorList>
            <person name="Brown T."/>
            <person name="Elewa A."/>
            <person name="Iarovenko S."/>
            <person name="Subramanian E."/>
            <person name="Araus A.J."/>
            <person name="Petzold A."/>
            <person name="Susuki M."/>
            <person name="Suzuki K.-i.T."/>
            <person name="Hayashi T."/>
            <person name="Toyoda A."/>
            <person name="Oliveira C."/>
            <person name="Osipova E."/>
            <person name="Leigh N.D."/>
            <person name="Simon A."/>
            <person name="Yun M.H."/>
        </authorList>
    </citation>
    <scope>NUCLEOTIDE SEQUENCE</scope>
    <source>
        <strain evidence="1">20211129_DDA</strain>
        <tissue evidence="1">Liver</tissue>
    </source>
</reference>
<evidence type="ECO:0000313" key="2">
    <source>
        <dbReference type="Proteomes" id="UP001066276"/>
    </source>
</evidence>
<sequence length="50" mass="5881">HSRIHSSNQRSHVQKCNFASAITIHDTIDRSVLYTIQTFSLHAQLTHRHW</sequence>
<protein>
    <submittedName>
        <fullName evidence="1">Uncharacterized protein</fullName>
    </submittedName>
</protein>
<evidence type="ECO:0000313" key="1">
    <source>
        <dbReference type="EMBL" id="KAJ1200022.1"/>
    </source>
</evidence>
<feature type="non-terminal residue" evidence="1">
    <location>
        <position position="50"/>
    </location>
</feature>
<organism evidence="1 2">
    <name type="scientific">Pleurodeles waltl</name>
    <name type="common">Iberian ribbed newt</name>
    <dbReference type="NCBI Taxonomy" id="8319"/>
    <lineage>
        <taxon>Eukaryota</taxon>
        <taxon>Metazoa</taxon>
        <taxon>Chordata</taxon>
        <taxon>Craniata</taxon>
        <taxon>Vertebrata</taxon>
        <taxon>Euteleostomi</taxon>
        <taxon>Amphibia</taxon>
        <taxon>Batrachia</taxon>
        <taxon>Caudata</taxon>
        <taxon>Salamandroidea</taxon>
        <taxon>Salamandridae</taxon>
        <taxon>Pleurodelinae</taxon>
        <taxon>Pleurodeles</taxon>
    </lineage>
</organism>
<dbReference type="Proteomes" id="UP001066276">
    <property type="component" value="Chromosome 2_1"/>
</dbReference>
<feature type="non-terminal residue" evidence="1">
    <location>
        <position position="1"/>
    </location>
</feature>
<keyword evidence="2" id="KW-1185">Reference proteome</keyword>
<accession>A0AAV7VH01</accession>
<gene>
    <name evidence="1" type="ORF">NDU88_003851</name>
</gene>
<proteinExistence type="predicted"/>
<name>A0AAV7VH01_PLEWA</name>
<dbReference type="AlphaFoldDB" id="A0AAV7VH01"/>